<keyword evidence="1" id="KW-0479">Metal-binding</keyword>
<dbReference type="Gene3D" id="3.20.20.120">
    <property type="entry name" value="Enolase-like C-terminal domain"/>
    <property type="match status" value="1"/>
</dbReference>
<evidence type="ECO:0000313" key="4">
    <source>
        <dbReference type="EMBL" id="PQJ95768.1"/>
    </source>
</evidence>
<dbReference type="SFLD" id="SFLDG00180">
    <property type="entry name" value="muconate_cycloisomerase"/>
    <property type="match status" value="1"/>
</dbReference>
<dbReference type="InterPro" id="IPR036849">
    <property type="entry name" value="Enolase-like_C_sf"/>
</dbReference>
<comment type="caution">
    <text evidence="4">The sequence shown here is derived from an EMBL/GenBank/DDBJ whole genome shotgun (WGS) entry which is preliminary data.</text>
</comment>
<dbReference type="EMBL" id="PPGH01000037">
    <property type="protein sequence ID" value="PQJ95768.1"/>
    <property type="molecule type" value="Genomic_DNA"/>
</dbReference>
<dbReference type="NCBIfam" id="TIGR01927">
    <property type="entry name" value="menC_gam_Gplu"/>
    <property type="match status" value="1"/>
</dbReference>
<dbReference type="SMART" id="SM00922">
    <property type="entry name" value="MR_MLE"/>
    <property type="match status" value="1"/>
</dbReference>
<evidence type="ECO:0000256" key="2">
    <source>
        <dbReference type="NCBIfam" id="TIGR01927"/>
    </source>
</evidence>
<keyword evidence="5" id="KW-1185">Reference proteome</keyword>
<dbReference type="InterPro" id="IPR029065">
    <property type="entry name" value="Enolase_C-like"/>
</dbReference>
<dbReference type="PANTHER" id="PTHR48073">
    <property type="entry name" value="O-SUCCINYLBENZOATE SYNTHASE-RELATED"/>
    <property type="match status" value="1"/>
</dbReference>
<dbReference type="SUPFAM" id="SSF54826">
    <property type="entry name" value="Enolase N-terminal domain-like"/>
    <property type="match status" value="1"/>
</dbReference>
<protein>
    <recommendedName>
        <fullName evidence="2">o-succinylbenzoate synthase</fullName>
        <ecNumber evidence="2">4.2.1.113</ecNumber>
    </recommendedName>
</protein>
<dbReference type="InterPro" id="IPR029017">
    <property type="entry name" value="Enolase-like_N"/>
</dbReference>
<evidence type="ECO:0000313" key="5">
    <source>
        <dbReference type="Proteomes" id="UP000239936"/>
    </source>
</evidence>
<sequence length="388" mass="40951">MIAYDLPLHRHWATARGGFNRRCGWLVQLRSADDLTNSPNCLISSNPPNPPLLKGGFCLHPLQKELLNLPPLKKGGRGGFYGDCAPLAAAGTETPQAAAQTLLKIQKIAIGHDAATLLDALEPELTATPAVRFAVECALLDLLSQERGLTLRHFLAPTASNAVPVNAMLGALSTITPNEVHAACAAGFKVLKIKVGLHDPATELAQLTALAQLLPLDVTFRLDANGAWEFDAAQRMLDGLAQLPIESLEEPLRQPNAAQLATLQQRVIFPLARDESLHGVNWQGDLNALGVRRLVLKPAAIGGVQRTLALAQRAQAAGIEVVITSVIESAAGLWATAQLAAASASAIPHGLATADWLAADLGAPPLLHNGQLLLPPTLGTGFHPHLID</sequence>
<feature type="domain" description="Mandelate racemase/muconate lactonizing enzyme C-terminal" evidence="3">
    <location>
        <begin position="177"/>
        <end position="270"/>
    </location>
</feature>
<proteinExistence type="predicted"/>
<dbReference type="Pfam" id="PF13378">
    <property type="entry name" value="MR_MLE_C"/>
    <property type="match status" value="1"/>
</dbReference>
<dbReference type="GO" id="GO:0009063">
    <property type="term" value="P:amino acid catabolic process"/>
    <property type="evidence" value="ECO:0007669"/>
    <property type="project" value="InterPro"/>
</dbReference>
<gene>
    <name evidence="4" type="primary">menC</name>
    <name evidence="4" type="ORF">CXB77_13230</name>
</gene>
<dbReference type="GO" id="GO:0009234">
    <property type="term" value="P:menaquinone biosynthetic process"/>
    <property type="evidence" value="ECO:0007669"/>
    <property type="project" value="UniProtKB-UniRule"/>
</dbReference>
<evidence type="ECO:0000256" key="1">
    <source>
        <dbReference type="ARBA" id="ARBA00022723"/>
    </source>
</evidence>
<dbReference type="OrthoDB" id="3725747at2"/>
<reference evidence="4 5" key="1">
    <citation type="submission" date="2018-01" db="EMBL/GenBank/DDBJ databases">
        <title>The complete genome sequence of Chromatium okenii LaCa, a purple sulfur bacterium with a turbulent life.</title>
        <authorList>
            <person name="Luedin S.M."/>
            <person name="Liechti N."/>
            <person name="Storelli N."/>
            <person name="Danza F."/>
            <person name="Wittwer M."/>
            <person name="Pothier J.F."/>
            <person name="Tonolla M.A."/>
        </authorList>
    </citation>
    <scope>NUCLEOTIDE SEQUENCE [LARGE SCALE GENOMIC DNA]</scope>
    <source>
        <strain evidence="4 5">LaCa</strain>
    </source>
</reference>
<dbReference type="EC" id="4.2.1.113" evidence="2"/>
<dbReference type="GO" id="GO:0043748">
    <property type="term" value="F:O-succinylbenzoate synthase activity"/>
    <property type="evidence" value="ECO:0007669"/>
    <property type="project" value="UniProtKB-EC"/>
</dbReference>
<dbReference type="PROSITE" id="PS00909">
    <property type="entry name" value="MR_MLE_2"/>
    <property type="match status" value="1"/>
</dbReference>
<dbReference type="SFLD" id="SFLDS00001">
    <property type="entry name" value="Enolase"/>
    <property type="match status" value="1"/>
</dbReference>
<name>A0A2S7XQN4_9GAMM</name>
<dbReference type="RefSeq" id="WP_105074275.1">
    <property type="nucleotide sequence ID" value="NZ_PPGH01000037.1"/>
</dbReference>
<dbReference type="Proteomes" id="UP000239936">
    <property type="component" value="Unassembled WGS sequence"/>
</dbReference>
<dbReference type="InterPro" id="IPR013342">
    <property type="entry name" value="Mandelate_racemase_C"/>
</dbReference>
<dbReference type="AlphaFoldDB" id="A0A2S7XQN4"/>
<dbReference type="InterPro" id="IPR018110">
    <property type="entry name" value="Mandel_Rmase/mucon_lact_enz_CS"/>
</dbReference>
<dbReference type="GO" id="GO:0046872">
    <property type="term" value="F:metal ion binding"/>
    <property type="evidence" value="ECO:0007669"/>
    <property type="project" value="UniProtKB-KW"/>
</dbReference>
<dbReference type="Gene3D" id="3.30.390.10">
    <property type="entry name" value="Enolase-like, N-terminal domain"/>
    <property type="match status" value="1"/>
</dbReference>
<dbReference type="SFLD" id="SFLDF00009">
    <property type="entry name" value="o-succinylbenzoate_synthase"/>
    <property type="match status" value="1"/>
</dbReference>
<dbReference type="PANTHER" id="PTHR48073:SF2">
    <property type="entry name" value="O-SUCCINYLBENZOATE SYNTHASE"/>
    <property type="match status" value="1"/>
</dbReference>
<dbReference type="SUPFAM" id="SSF51604">
    <property type="entry name" value="Enolase C-terminal domain-like"/>
    <property type="match status" value="1"/>
</dbReference>
<evidence type="ECO:0000259" key="3">
    <source>
        <dbReference type="SMART" id="SM00922"/>
    </source>
</evidence>
<organism evidence="4 5">
    <name type="scientific">Chromatium okenii</name>
    <dbReference type="NCBI Taxonomy" id="61644"/>
    <lineage>
        <taxon>Bacteria</taxon>
        <taxon>Pseudomonadati</taxon>
        <taxon>Pseudomonadota</taxon>
        <taxon>Gammaproteobacteria</taxon>
        <taxon>Chromatiales</taxon>
        <taxon>Chromatiaceae</taxon>
        <taxon>Chromatium</taxon>
    </lineage>
</organism>
<accession>A0A2S7XQN4</accession>